<reference evidence="1 2" key="1">
    <citation type="submission" date="2024-09" db="EMBL/GenBank/DDBJ databases">
        <authorList>
            <person name="Lee S.D."/>
        </authorList>
    </citation>
    <scope>NUCLEOTIDE SEQUENCE [LARGE SCALE GENOMIC DNA]</scope>
    <source>
        <strain evidence="1 2">N1-1</strain>
    </source>
</reference>
<organism evidence="1 2">
    <name type="scientific">Streptacidiphilus alkalitolerans</name>
    <dbReference type="NCBI Taxonomy" id="3342712"/>
    <lineage>
        <taxon>Bacteria</taxon>
        <taxon>Bacillati</taxon>
        <taxon>Actinomycetota</taxon>
        <taxon>Actinomycetes</taxon>
        <taxon>Kitasatosporales</taxon>
        <taxon>Streptomycetaceae</taxon>
        <taxon>Streptacidiphilus</taxon>
    </lineage>
</organism>
<proteinExistence type="predicted"/>
<comment type="caution">
    <text evidence="1">The sequence shown here is derived from an EMBL/GenBank/DDBJ whole genome shotgun (WGS) entry which is preliminary data.</text>
</comment>
<name>A0ABV6VFN5_9ACTN</name>
<gene>
    <name evidence="1" type="ORF">ACEZDG_24990</name>
</gene>
<sequence length="486" mass="52541">MLDLRPATSESIPVRRRIPPNRLAWALAAAFFALYCCVSISRYRRLISQGYDLGIFEQAVRAYAHGRAPIVALKGPGYNLLGDHFHPILVLLAPFYRVFPSPVTLLVAQAALMALAVVPLTRWAYEVRGPRTALLVGCAVGASWGIVKAVSDDFHEIAFAVPLLAFASTALGHRRWRAATLWALPLLLVKEDQGLTVAAIGGYMAWQGGWGPRGRRKVRYLGLGLAALGLAGTAVEVLVLLPAVNQHGGFDYWNQLPGGAGSGTAAGGGLTHAVLHVGWPPVKWLLLFLLAAPTGFLCLRSPLALLCLPTLAWRLLSDNPHYWGVSYHYSAVLMPLVFAAAVDALGRAPRRLPRLTHRRALALGALVTAVTVPLYPLHEVVMPAAWSTTPRTAEAKRLLARIPDGATVAASNHLSAQLVHRDTVSLVCQPQGPTLTRPQWVVADLADPSVKVPCAIADTERLLAQYRALGYRTESDRDGLVLLRRP</sequence>
<dbReference type="Proteomes" id="UP001592582">
    <property type="component" value="Unassembled WGS sequence"/>
</dbReference>
<protein>
    <submittedName>
        <fullName evidence="1">DUF2079 domain-containing protein</fullName>
    </submittedName>
</protein>
<keyword evidence="2" id="KW-1185">Reference proteome</keyword>
<evidence type="ECO:0000313" key="2">
    <source>
        <dbReference type="Proteomes" id="UP001592582"/>
    </source>
</evidence>
<evidence type="ECO:0000313" key="1">
    <source>
        <dbReference type="EMBL" id="MFC1412529.1"/>
    </source>
</evidence>
<dbReference type="Pfam" id="PF09852">
    <property type="entry name" value="DUF2079"/>
    <property type="match status" value="1"/>
</dbReference>
<dbReference type="InterPro" id="IPR018650">
    <property type="entry name" value="STSV1_Orf64"/>
</dbReference>
<dbReference type="EMBL" id="JBHEZX010000012">
    <property type="protein sequence ID" value="MFC1412529.1"/>
    <property type="molecule type" value="Genomic_DNA"/>
</dbReference>
<accession>A0ABV6VFN5</accession>